<keyword evidence="1" id="KW-0472">Membrane</keyword>
<dbReference type="InterPro" id="IPR019422">
    <property type="entry name" value="7TM_GPCR_serpentine_rcpt_Srh"/>
</dbReference>
<gene>
    <name evidence="2" type="primary">Cre-srh-48</name>
    <name evidence="2" type="ORF">CRE_06436</name>
</gene>
<dbReference type="OMA" id="ENRQHHM"/>
<name>E3M0X3_CAERE</name>
<dbReference type="eggNOG" id="ENOG502TBKR">
    <property type="taxonomic scope" value="Eukaryota"/>
</dbReference>
<protein>
    <submittedName>
        <fullName evidence="2">CRE-SRH-48 protein</fullName>
    </submittedName>
</protein>
<reference evidence="2" key="1">
    <citation type="submission" date="2007-07" db="EMBL/GenBank/DDBJ databases">
        <title>PCAP assembly of the Caenorhabditis remanei genome.</title>
        <authorList>
            <consortium name="The Caenorhabditis remanei Sequencing Consortium"/>
            <person name="Wilson R.K."/>
        </authorList>
    </citation>
    <scope>NUCLEOTIDE SEQUENCE [LARGE SCALE GENOMIC DNA]</scope>
    <source>
        <strain evidence="2">PB4641</strain>
    </source>
</reference>
<feature type="transmembrane region" description="Helical" evidence="1">
    <location>
        <begin position="156"/>
        <end position="179"/>
    </location>
</feature>
<dbReference type="KEGG" id="crq:GCK72_006745"/>
<dbReference type="Pfam" id="PF10318">
    <property type="entry name" value="7TM_GPCR_Srh"/>
    <property type="match status" value="1"/>
</dbReference>
<dbReference type="HOGENOM" id="CLU_042960_0_1_1"/>
<feature type="transmembrane region" description="Helical" evidence="1">
    <location>
        <begin position="263"/>
        <end position="289"/>
    </location>
</feature>
<keyword evidence="1" id="KW-1133">Transmembrane helix</keyword>
<dbReference type="RefSeq" id="XP_003110051.2">
    <property type="nucleotide sequence ID" value="XM_003110003.2"/>
</dbReference>
<dbReference type="AlphaFoldDB" id="E3M0X3"/>
<feature type="transmembrane region" description="Helical" evidence="1">
    <location>
        <begin position="220"/>
        <end position="243"/>
    </location>
</feature>
<dbReference type="PANTHER" id="PTHR22941">
    <property type="entry name" value="SERPENTINE RECEPTOR"/>
    <property type="match status" value="1"/>
</dbReference>
<sequence length="352" mass="40887">MSTTLLMQYYYQNYSQLCLKSNSERSYIDTPEFLALAAKIIGIIGIPSNFFAYYILIFYTPKSMIHLKLCLLNLKFWTLMIDLIYAVFLIPYVFYPIFAMGYIGIFSQYFRIPSEIQFYLAMCCYGGIASAGILIFENRQHHMIPKGYKFRIQNPVFRIILVVFNYFLGMFVMVMAILLRADSDDLKYKFLKLNPCPDPLYFTTYTFAVDSNRNEFSICIAIVLSLVSLQYSFFITHCIWYIYSEEAARYSRSTRKMQKMFLFASFSQLAIFMTVFVIPLGVFALILTTGYRNQGLLNVCNLIIPTIGINTTIGLVVMYKPYRDFLIKKLKNRRTDCGMVNSPSAFTKSVVF</sequence>
<dbReference type="InParanoid" id="E3M0X3"/>
<dbReference type="CTD" id="9804242"/>
<organism evidence="3">
    <name type="scientific">Caenorhabditis remanei</name>
    <name type="common">Caenorhabditis vulgaris</name>
    <dbReference type="NCBI Taxonomy" id="31234"/>
    <lineage>
        <taxon>Eukaryota</taxon>
        <taxon>Metazoa</taxon>
        <taxon>Ecdysozoa</taxon>
        <taxon>Nematoda</taxon>
        <taxon>Chromadorea</taxon>
        <taxon>Rhabditida</taxon>
        <taxon>Rhabditina</taxon>
        <taxon>Rhabditomorpha</taxon>
        <taxon>Rhabditoidea</taxon>
        <taxon>Rhabditidae</taxon>
        <taxon>Peloderinae</taxon>
        <taxon>Caenorhabditis</taxon>
    </lineage>
</organism>
<keyword evidence="1" id="KW-0812">Transmembrane</keyword>
<evidence type="ECO:0000256" key="1">
    <source>
        <dbReference type="SAM" id="Phobius"/>
    </source>
</evidence>
<dbReference type="EMBL" id="DS268421">
    <property type="protein sequence ID" value="EFO88840.1"/>
    <property type="molecule type" value="Genomic_DNA"/>
</dbReference>
<dbReference type="PANTHER" id="PTHR22941:SF133">
    <property type="entry name" value="SERPENTINE RECEPTOR, CLASS H"/>
    <property type="match status" value="1"/>
</dbReference>
<dbReference type="InterPro" id="IPR053220">
    <property type="entry name" value="Nematode_rcpt-like_serp_H"/>
</dbReference>
<feature type="transmembrane region" description="Helical" evidence="1">
    <location>
        <begin position="76"/>
        <end position="98"/>
    </location>
</feature>
<feature type="transmembrane region" description="Helical" evidence="1">
    <location>
        <begin position="295"/>
        <end position="319"/>
    </location>
</feature>
<feature type="transmembrane region" description="Helical" evidence="1">
    <location>
        <begin position="33"/>
        <end position="56"/>
    </location>
</feature>
<dbReference type="FunCoup" id="E3M0X3">
    <property type="interactions" value="3"/>
</dbReference>
<dbReference type="Proteomes" id="UP000008281">
    <property type="component" value="Unassembled WGS sequence"/>
</dbReference>
<evidence type="ECO:0000313" key="2">
    <source>
        <dbReference type="EMBL" id="EFO88840.1"/>
    </source>
</evidence>
<proteinExistence type="predicted"/>
<dbReference type="OrthoDB" id="5818581at2759"/>
<accession>E3M0X3</accession>
<evidence type="ECO:0000313" key="3">
    <source>
        <dbReference type="Proteomes" id="UP000008281"/>
    </source>
</evidence>
<dbReference type="GeneID" id="9804242"/>
<keyword evidence="3" id="KW-1185">Reference proteome</keyword>
<feature type="transmembrane region" description="Helical" evidence="1">
    <location>
        <begin position="118"/>
        <end position="136"/>
    </location>
</feature>